<reference evidence="8" key="1">
    <citation type="submission" date="2018-02" db="EMBL/GenBank/DDBJ databases">
        <title>Candidate odorant binding protein genes of Xylotrechus quadripes.</title>
        <authorList>
            <person name="Ji S.-S."/>
            <person name="Liu N.-Y."/>
        </authorList>
    </citation>
    <scope>NUCLEOTIDE SEQUENCE</scope>
</reference>
<evidence type="ECO:0000256" key="5">
    <source>
        <dbReference type="ARBA" id="ARBA00023180"/>
    </source>
</evidence>
<dbReference type="SMART" id="SM00708">
    <property type="entry name" value="PhBP"/>
    <property type="match status" value="1"/>
</dbReference>
<feature type="signal peptide" evidence="7">
    <location>
        <begin position="1"/>
        <end position="19"/>
    </location>
</feature>
<comment type="subcellular location">
    <subcellularLocation>
        <location evidence="1">Secreted</location>
    </subcellularLocation>
</comment>
<dbReference type="GO" id="GO:0007608">
    <property type="term" value="P:sensory perception of smell"/>
    <property type="evidence" value="ECO:0007669"/>
    <property type="project" value="TreeGrafter"/>
</dbReference>
<keyword evidence="4 7" id="KW-0732">Signal</keyword>
<protein>
    <submittedName>
        <fullName evidence="8">Odorant binding protein 6</fullName>
    </submittedName>
</protein>
<evidence type="ECO:0000256" key="1">
    <source>
        <dbReference type="ARBA" id="ARBA00004613"/>
    </source>
</evidence>
<proteinExistence type="evidence at transcript level"/>
<organism evidence="8">
    <name type="scientific">Xylotrechus quadripes</name>
    <dbReference type="NCBI Taxonomy" id="554073"/>
    <lineage>
        <taxon>Eukaryota</taxon>
        <taxon>Metazoa</taxon>
        <taxon>Ecdysozoa</taxon>
        <taxon>Arthropoda</taxon>
        <taxon>Hexapoda</taxon>
        <taxon>Insecta</taxon>
        <taxon>Pterygota</taxon>
        <taxon>Neoptera</taxon>
        <taxon>Endopterygota</taxon>
        <taxon>Coleoptera</taxon>
        <taxon>Polyphaga</taxon>
        <taxon>Cucujiformia</taxon>
        <taxon>Chrysomeloidea</taxon>
        <taxon>Cerambycidae</taxon>
        <taxon>Cerambycinae</taxon>
        <taxon>Clytini</taxon>
        <taxon>Xylotrechus</taxon>
    </lineage>
</organism>
<dbReference type="GO" id="GO:0005549">
    <property type="term" value="F:odorant binding"/>
    <property type="evidence" value="ECO:0007669"/>
    <property type="project" value="InterPro"/>
</dbReference>
<dbReference type="InterPro" id="IPR006170">
    <property type="entry name" value="PBP/GOBP"/>
</dbReference>
<sequence>MFNKILVFLVGCYLPHIMALSKEEMKDLAQQLHNTCVTQTGVSEDLIKAVNNDGTFSDDENFKCYTKCIMQESGIMDDEGLVDVEAAVAMLPEEYKDFEAIIRDCGTKKGSTACENAWLTQKCYSQHPRYHLV</sequence>
<dbReference type="InterPro" id="IPR036728">
    <property type="entry name" value="PBP_GOBP_sf"/>
</dbReference>
<dbReference type="SUPFAM" id="SSF47565">
    <property type="entry name" value="Insect pheromone/odorant-binding proteins"/>
    <property type="match status" value="1"/>
</dbReference>
<evidence type="ECO:0000256" key="6">
    <source>
        <dbReference type="ARBA" id="ARBA00056866"/>
    </source>
</evidence>
<dbReference type="PANTHER" id="PTHR11857:SF43">
    <property type="entry name" value="GEO07291P1-RELATED"/>
    <property type="match status" value="1"/>
</dbReference>
<dbReference type="PRINTS" id="PR00485">
    <property type="entry name" value="MEALWORMBTLB"/>
</dbReference>
<evidence type="ECO:0000256" key="7">
    <source>
        <dbReference type="SAM" id="SignalP"/>
    </source>
</evidence>
<evidence type="ECO:0000313" key="8">
    <source>
        <dbReference type="EMBL" id="AXO78384.1"/>
    </source>
</evidence>
<dbReference type="PANTHER" id="PTHR11857">
    <property type="entry name" value="ODORANT BINDING PROTEIN-RELATED"/>
    <property type="match status" value="1"/>
</dbReference>
<comment type="function">
    <text evidence="6">May be a carrier protein for lipids.</text>
</comment>
<dbReference type="GO" id="GO:0005615">
    <property type="term" value="C:extracellular space"/>
    <property type="evidence" value="ECO:0007669"/>
    <property type="project" value="TreeGrafter"/>
</dbReference>
<evidence type="ECO:0000256" key="3">
    <source>
        <dbReference type="ARBA" id="ARBA00022525"/>
    </source>
</evidence>
<evidence type="ECO:0000256" key="2">
    <source>
        <dbReference type="ARBA" id="ARBA00008098"/>
    </source>
</evidence>
<feature type="chain" id="PRO_5016815120" evidence="7">
    <location>
        <begin position="20"/>
        <end position="133"/>
    </location>
</feature>
<dbReference type="Gene3D" id="1.10.238.20">
    <property type="entry name" value="Pheromone/general odorant binding protein domain"/>
    <property type="match status" value="1"/>
</dbReference>
<dbReference type="AlphaFoldDB" id="A0A346HGM8"/>
<dbReference type="CDD" id="cd23992">
    <property type="entry name" value="PBP_GOBP"/>
    <property type="match status" value="1"/>
</dbReference>
<keyword evidence="5" id="KW-0325">Glycoprotein</keyword>
<name>A0A346HGM8_9CUCU</name>
<dbReference type="Pfam" id="PF01395">
    <property type="entry name" value="PBP_GOBP"/>
    <property type="match status" value="1"/>
</dbReference>
<gene>
    <name evidence="8" type="primary">OBP6</name>
</gene>
<comment type="similarity">
    <text evidence="2">Belongs to the PBP/GOBP family.</text>
</comment>
<dbReference type="EMBL" id="MG923322">
    <property type="protein sequence ID" value="AXO78384.1"/>
    <property type="molecule type" value="mRNA"/>
</dbReference>
<dbReference type="FunFam" id="1.10.238.20:FF:000001">
    <property type="entry name" value="General odorant-binding protein lush"/>
    <property type="match status" value="1"/>
</dbReference>
<evidence type="ECO:0000256" key="4">
    <source>
        <dbReference type="ARBA" id="ARBA00022729"/>
    </source>
</evidence>
<accession>A0A346HGM8</accession>
<keyword evidence="3" id="KW-0964">Secreted</keyword>